<keyword evidence="3" id="KW-0472">Membrane</keyword>
<dbReference type="PROSITE" id="PS51178">
    <property type="entry name" value="PASTA"/>
    <property type="match status" value="2"/>
</dbReference>
<dbReference type="EMBL" id="FOOE01000001">
    <property type="protein sequence ID" value="SFF49488.1"/>
    <property type="molecule type" value="Genomic_DNA"/>
</dbReference>
<feature type="domain" description="PASTA" evidence="4">
    <location>
        <begin position="600"/>
        <end position="659"/>
    </location>
</feature>
<dbReference type="InterPro" id="IPR050515">
    <property type="entry name" value="Beta-lactam/transpept"/>
</dbReference>
<name>A0A1I2J636_9CLOT</name>
<dbReference type="GO" id="GO:0071555">
    <property type="term" value="P:cell wall organization"/>
    <property type="evidence" value="ECO:0007669"/>
    <property type="project" value="TreeGrafter"/>
</dbReference>
<evidence type="ECO:0000256" key="1">
    <source>
        <dbReference type="ARBA" id="ARBA00004370"/>
    </source>
</evidence>
<dbReference type="InterPro" id="IPR036138">
    <property type="entry name" value="PBP_dimer_sf"/>
</dbReference>
<dbReference type="Gene3D" id="3.30.10.20">
    <property type="match status" value="1"/>
</dbReference>
<comment type="subcellular location">
    <subcellularLocation>
        <location evidence="1">Membrane</location>
    </subcellularLocation>
</comment>
<dbReference type="InterPro" id="IPR001460">
    <property type="entry name" value="PCN-bd_Tpept"/>
</dbReference>
<dbReference type="CDD" id="cd06576">
    <property type="entry name" value="PASTA_Pbp2x-like_1"/>
    <property type="match status" value="1"/>
</dbReference>
<dbReference type="GO" id="GO:0008658">
    <property type="term" value="F:penicillin binding"/>
    <property type="evidence" value="ECO:0007669"/>
    <property type="project" value="InterPro"/>
</dbReference>
<dbReference type="InterPro" id="IPR011927">
    <property type="entry name" value="SpoVD_pbp"/>
</dbReference>
<evidence type="ECO:0000256" key="2">
    <source>
        <dbReference type="ARBA" id="ARBA00007171"/>
    </source>
</evidence>
<dbReference type="NCBIfam" id="TIGR02214">
    <property type="entry name" value="spoVD_pbp"/>
    <property type="match status" value="1"/>
</dbReference>
<dbReference type="OrthoDB" id="9804124at2"/>
<dbReference type="InterPro" id="IPR005543">
    <property type="entry name" value="PASTA_dom"/>
</dbReference>
<proteinExistence type="inferred from homology"/>
<dbReference type="Pfam" id="PF00905">
    <property type="entry name" value="Transpeptidase"/>
    <property type="match status" value="1"/>
</dbReference>
<dbReference type="Gene3D" id="3.40.710.10">
    <property type="entry name" value="DD-peptidase/beta-lactamase superfamily"/>
    <property type="match status" value="1"/>
</dbReference>
<dbReference type="SUPFAM" id="SSF56519">
    <property type="entry name" value="Penicillin binding protein dimerisation domain"/>
    <property type="match status" value="1"/>
</dbReference>
<protein>
    <submittedName>
        <fullName evidence="5">Stage V sporulation protein D (Sporulation-specific penicillin-binding protein)</fullName>
    </submittedName>
</protein>
<dbReference type="eggNOG" id="COG0768">
    <property type="taxonomic scope" value="Bacteria"/>
</dbReference>
<dbReference type="InterPro" id="IPR005311">
    <property type="entry name" value="PBP_dimer"/>
</dbReference>
<dbReference type="Pfam" id="PF03717">
    <property type="entry name" value="PBP_dimer"/>
    <property type="match status" value="1"/>
</dbReference>
<organism evidence="5 6">
    <name type="scientific">Clostridium cadaveris</name>
    <dbReference type="NCBI Taxonomy" id="1529"/>
    <lineage>
        <taxon>Bacteria</taxon>
        <taxon>Bacillati</taxon>
        <taxon>Bacillota</taxon>
        <taxon>Clostridia</taxon>
        <taxon>Eubacteriales</taxon>
        <taxon>Clostridiaceae</taxon>
        <taxon>Clostridium</taxon>
    </lineage>
</organism>
<dbReference type="SUPFAM" id="SSF56601">
    <property type="entry name" value="beta-lactamase/transpeptidase-like"/>
    <property type="match status" value="1"/>
</dbReference>
<dbReference type="STRING" id="1529.SAMN04487885_101110"/>
<sequence length="726" mass="79916">MAKRDYRDKVIIKKRMTVVLLGILLMFLLLTVRLFYLMIVQGNFLSDKATEQWTSEVKIAAKRGRILDRNGNELALSANVYRVDLDLNAIRKYNKDTGTSMESLAEQLSQAVDMEKDKVLKKLIQTLPNGEPMGSANLIRRIEKVEADKVEALKLKGVMISPDTKRYYPNDNFLAHVLGTTNSDGEGLTGVELTYNKYLAGTPGMRITELDRHSSEVPSIISEYTKPIEGKDVALTIDENIQMFLEKAANQAMNDTKAKAVTIIAANPETGEIYGMVNKPDFNPNDPRGSSKSNEDLQRIWRNRAVNDTYEPGSIFKIITATAAMEEKIVTPEDTFSCGGSIKVGSNTIKCWKAGGHGTQPFPDIIKNSCNVGFVQLGQKIGKETLQKYIELFGFGKVSGIDLPGEAKGIIKSVDKMSDVDLATISFGQTNTANPIQFLAAINAVANDGVWIRPHVMKEISYTDENGEKHEEPYDNQGTKRLVSAETTQTLRKYLERVVTEGSGKNTYIEGYHIGGKTGTAQKVIDGRYAPGKYISSFVGMAPVDDPKITVLVSIDEPSNGEYYAGQVAAPIAKIVFNDIFNYMKFKVDASQESVQQSLKNDVMIPEVRGMSKDEAIKILNKAKLKVDINGSGSFISDMNPKPGYTIKEGQQIILYTGTSSNYNKEVAMPDLIGCTQEKAEEILKSLGLKAEFKGEGLVTEQGIDPGEIVTKDSSITLILSHDGLE</sequence>
<dbReference type="CDD" id="cd06575">
    <property type="entry name" value="PASTA_Pbp2x-like_2"/>
    <property type="match status" value="1"/>
</dbReference>
<dbReference type="RefSeq" id="WP_027638321.1">
    <property type="nucleotide sequence ID" value="NZ_FOOE01000001.1"/>
</dbReference>
<accession>A0A1I2J636</accession>
<feature type="domain" description="PASTA" evidence="4">
    <location>
        <begin position="664"/>
        <end position="722"/>
    </location>
</feature>
<comment type="similarity">
    <text evidence="2">Belongs to the transpeptidase family.</text>
</comment>
<dbReference type="PANTHER" id="PTHR30627:SF1">
    <property type="entry name" value="PEPTIDOGLYCAN D,D-TRANSPEPTIDASE FTSI"/>
    <property type="match status" value="1"/>
</dbReference>
<dbReference type="Gene3D" id="3.30.450.330">
    <property type="match status" value="1"/>
</dbReference>
<dbReference type="Pfam" id="PF03793">
    <property type="entry name" value="PASTA"/>
    <property type="match status" value="2"/>
</dbReference>
<keyword evidence="6" id="KW-1185">Reference proteome</keyword>
<dbReference type="Gene3D" id="3.90.1310.10">
    <property type="entry name" value="Penicillin-binding protein 2a (Domain 2)"/>
    <property type="match status" value="1"/>
</dbReference>
<evidence type="ECO:0000259" key="4">
    <source>
        <dbReference type="PROSITE" id="PS51178"/>
    </source>
</evidence>
<evidence type="ECO:0000313" key="5">
    <source>
        <dbReference type="EMBL" id="SFF49488.1"/>
    </source>
</evidence>
<reference evidence="5 6" key="1">
    <citation type="submission" date="2016-10" db="EMBL/GenBank/DDBJ databases">
        <authorList>
            <person name="de Groot N.N."/>
        </authorList>
    </citation>
    <scope>NUCLEOTIDE SEQUENCE [LARGE SCALE GENOMIC DNA]</scope>
    <source>
        <strain evidence="5 6">NLAE-zl-G419</strain>
    </source>
</reference>
<dbReference type="GO" id="GO:0005886">
    <property type="term" value="C:plasma membrane"/>
    <property type="evidence" value="ECO:0007669"/>
    <property type="project" value="TreeGrafter"/>
</dbReference>
<dbReference type="SMART" id="SM00740">
    <property type="entry name" value="PASTA"/>
    <property type="match status" value="2"/>
</dbReference>
<dbReference type="SUPFAM" id="SSF54184">
    <property type="entry name" value="Penicillin-binding protein 2x (pbp-2x), c-terminal domain"/>
    <property type="match status" value="2"/>
</dbReference>
<evidence type="ECO:0000256" key="3">
    <source>
        <dbReference type="ARBA" id="ARBA00023136"/>
    </source>
</evidence>
<gene>
    <name evidence="5" type="ORF">SAMN04487885_101110</name>
</gene>
<dbReference type="PANTHER" id="PTHR30627">
    <property type="entry name" value="PEPTIDOGLYCAN D,D-TRANSPEPTIDASE"/>
    <property type="match status" value="1"/>
</dbReference>
<dbReference type="Proteomes" id="UP000182135">
    <property type="component" value="Unassembled WGS sequence"/>
</dbReference>
<dbReference type="AlphaFoldDB" id="A0A1I2J636"/>
<evidence type="ECO:0000313" key="6">
    <source>
        <dbReference type="Proteomes" id="UP000182135"/>
    </source>
</evidence>
<dbReference type="InterPro" id="IPR012338">
    <property type="entry name" value="Beta-lactam/transpept-like"/>
</dbReference>